<evidence type="ECO:0000256" key="3">
    <source>
        <dbReference type="ARBA" id="ARBA00022827"/>
    </source>
</evidence>
<dbReference type="PROSITE" id="PS51387">
    <property type="entry name" value="FAD_PCMH"/>
    <property type="match status" value="1"/>
</dbReference>
<dbReference type="InterPro" id="IPR036318">
    <property type="entry name" value="FAD-bd_PCMH-like_sf"/>
</dbReference>
<dbReference type="AlphaFoldDB" id="A0A2T2NRS8"/>
<keyword evidence="2" id="KW-0285">Flavoprotein</keyword>
<dbReference type="PANTHER" id="PTHR42973">
    <property type="entry name" value="BINDING OXIDOREDUCTASE, PUTATIVE (AFU_ORTHOLOGUE AFUA_1G17690)-RELATED"/>
    <property type="match status" value="1"/>
</dbReference>
<evidence type="ECO:0000256" key="2">
    <source>
        <dbReference type="ARBA" id="ARBA00022630"/>
    </source>
</evidence>
<dbReference type="STRING" id="1448308.A0A2T2NRS8"/>
<dbReference type="Gene3D" id="3.40.462.20">
    <property type="match status" value="1"/>
</dbReference>
<evidence type="ECO:0000313" key="6">
    <source>
        <dbReference type="EMBL" id="PSN68145.1"/>
    </source>
</evidence>
<feature type="domain" description="FAD-binding PCMH-type" evidence="5">
    <location>
        <begin position="60"/>
        <end position="233"/>
    </location>
</feature>
<gene>
    <name evidence="6" type="ORF">BS50DRAFT_587353</name>
</gene>
<keyword evidence="7" id="KW-1185">Reference proteome</keyword>
<dbReference type="GO" id="GO:0071949">
    <property type="term" value="F:FAD binding"/>
    <property type="evidence" value="ECO:0007669"/>
    <property type="project" value="InterPro"/>
</dbReference>
<name>A0A2T2NRS8_CORCC</name>
<evidence type="ECO:0000259" key="5">
    <source>
        <dbReference type="PROSITE" id="PS51387"/>
    </source>
</evidence>
<dbReference type="GO" id="GO:0016491">
    <property type="term" value="F:oxidoreductase activity"/>
    <property type="evidence" value="ECO:0007669"/>
    <property type="project" value="UniProtKB-KW"/>
</dbReference>
<dbReference type="InterPro" id="IPR016169">
    <property type="entry name" value="FAD-bd_PCMH_sub2"/>
</dbReference>
<dbReference type="PANTHER" id="PTHR42973:SF15">
    <property type="entry name" value="FAD-BINDING PCMH-TYPE DOMAIN-CONTAINING PROTEIN"/>
    <property type="match status" value="1"/>
</dbReference>
<evidence type="ECO:0000313" key="7">
    <source>
        <dbReference type="Proteomes" id="UP000240883"/>
    </source>
</evidence>
<evidence type="ECO:0000256" key="4">
    <source>
        <dbReference type="ARBA" id="ARBA00023002"/>
    </source>
</evidence>
<comment type="similarity">
    <text evidence="1">Belongs to the oxygen-dependent FAD-linked oxidoreductase family.</text>
</comment>
<dbReference type="Gene3D" id="3.30.465.10">
    <property type="match status" value="1"/>
</dbReference>
<dbReference type="OrthoDB" id="407275at2759"/>
<reference evidence="6 7" key="1">
    <citation type="journal article" date="2018" name="Front. Microbiol.">
        <title>Genome-Wide Analysis of Corynespora cassiicola Leaf Fall Disease Putative Effectors.</title>
        <authorList>
            <person name="Lopez D."/>
            <person name="Ribeiro S."/>
            <person name="Label P."/>
            <person name="Fumanal B."/>
            <person name="Venisse J.S."/>
            <person name="Kohler A."/>
            <person name="de Oliveira R.R."/>
            <person name="Labutti K."/>
            <person name="Lipzen A."/>
            <person name="Lail K."/>
            <person name="Bauer D."/>
            <person name="Ohm R.A."/>
            <person name="Barry K.W."/>
            <person name="Spatafora J."/>
            <person name="Grigoriev I.V."/>
            <person name="Martin F.M."/>
            <person name="Pujade-Renaud V."/>
        </authorList>
    </citation>
    <scope>NUCLEOTIDE SEQUENCE [LARGE SCALE GENOMIC DNA]</scope>
    <source>
        <strain evidence="6 7">Philippines</strain>
    </source>
</reference>
<dbReference type="EMBL" id="KZ678134">
    <property type="protein sequence ID" value="PSN68145.1"/>
    <property type="molecule type" value="Genomic_DNA"/>
</dbReference>
<dbReference type="Pfam" id="PF01565">
    <property type="entry name" value="FAD_binding_4"/>
    <property type="match status" value="1"/>
</dbReference>
<dbReference type="InterPro" id="IPR012951">
    <property type="entry name" value="BBE"/>
</dbReference>
<keyword evidence="4" id="KW-0560">Oxidoreductase</keyword>
<sequence length="498" mass="54098">MRFEASLLAGLASAGLANANRFRRATYESLSDCLGSKDVPVKWTDSPDYAELAEPFNLRLQYKPAVIVVPTTNQHVQDAVSCAASFDVKVQAKSGGHSYASFSSGGQDGSMMIFLESFQDIKLDDATGIATVGGGVRLGNLAQGIWDQGKRALSHGTCPGVGIGGHFTHGGYGHTSRNWGLAMDHIVAADVVLADGSLVHASASENSEVYWAIRGAAESFGIITTFYLQTHPAPESVTYFSFPFGEAMYQDKETFTNSFLHIQDFAKNESVIDSRISWGTYMDGTTYSLSGTFFGSVEEFESTVQPEFLRGIIQPPSITVQSYNWTAYLILMGGADTITVPTTGYDEHDNFFAKSITVPETDGGLTADAIGAFYDYVTAGSPPDGYYIIINLYGGPGSQINAKDTEFAAYSERDSLWVFQNYGMQASSIDYIQGLNDAIINAQPQTKFGAYLNYVDPSYDAATAHELYYGEELYSKLLPLKQKFDPQSVFWNPQAIGA</sequence>
<accession>A0A2T2NRS8</accession>
<dbReference type="InterPro" id="IPR050416">
    <property type="entry name" value="FAD-linked_Oxidoreductase"/>
</dbReference>
<dbReference type="Proteomes" id="UP000240883">
    <property type="component" value="Unassembled WGS sequence"/>
</dbReference>
<proteinExistence type="inferred from homology"/>
<organism evidence="6 7">
    <name type="scientific">Corynespora cassiicola Philippines</name>
    <dbReference type="NCBI Taxonomy" id="1448308"/>
    <lineage>
        <taxon>Eukaryota</taxon>
        <taxon>Fungi</taxon>
        <taxon>Dikarya</taxon>
        <taxon>Ascomycota</taxon>
        <taxon>Pezizomycotina</taxon>
        <taxon>Dothideomycetes</taxon>
        <taxon>Pleosporomycetidae</taxon>
        <taxon>Pleosporales</taxon>
        <taxon>Corynesporascaceae</taxon>
        <taxon>Corynespora</taxon>
    </lineage>
</organism>
<evidence type="ECO:0000256" key="1">
    <source>
        <dbReference type="ARBA" id="ARBA00005466"/>
    </source>
</evidence>
<keyword evidence="3" id="KW-0274">FAD</keyword>
<protein>
    <submittedName>
        <fullName evidence="6">FAD-binding domain-containing protein</fullName>
    </submittedName>
</protein>
<dbReference type="InterPro" id="IPR006094">
    <property type="entry name" value="Oxid_FAD_bind_N"/>
</dbReference>
<dbReference type="Pfam" id="PF08031">
    <property type="entry name" value="BBE"/>
    <property type="match status" value="1"/>
</dbReference>
<dbReference type="SUPFAM" id="SSF56176">
    <property type="entry name" value="FAD-binding/transporter-associated domain-like"/>
    <property type="match status" value="1"/>
</dbReference>
<dbReference type="InterPro" id="IPR016166">
    <property type="entry name" value="FAD-bd_PCMH"/>
</dbReference>